<dbReference type="EMBL" id="CM020620">
    <property type="protein sequence ID" value="KAK1869203.1"/>
    <property type="molecule type" value="Genomic_DNA"/>
</dbReference>
<gene>
    <name evidence="1" type="ORF">I4F81_011684</name>
</gene>
<comment type="caution">
    <text evidence="1">The sequence shown here is derived from an EMBL/GenBank/DDBJ whole genome shotgun (WGS) entry which is preliminary data.</text>
</comment>
<reference evidence="1" key="1">
    <citation type="submission" date="2019-11" db="EMBL/GenBank/DDBJ databases">
        <title>Nori genome reveals adaptations in red seaweeds to the harsh intertidal environment.</title>
        <authorList>
            <person name="Wang D."/>
            <person name="Mao Y."/>
        </authorList>
    </citation>
    <scope>NUCLEOTIDE SEQUENCE</scope>
    <source>
        <tissue evidence="1">Gametophyte</tissue>
    </source>
</reference>
<evidence type="ECO:0000313" key="1">
    <source>
        <dbReference type="EMBL" id="KAK1869203.1"/>
    </source>
</evidence>
<dbReference type="Proteomes" id="UP000798662">
    <property type="component" value="Chromosome 3"/>
</dbReference>
<sequence>MATAATASAATGSGGGRGRVGDGGSVDVRGDGDMVTAATDSTPAPATVVTGTMTTTTIVAAATVLGRTTRAPYGRHGLRSGLPPAEFCPHSVAGSIAVRVQPNGGVGGAIRGCRSGGRSGGGIVASRPTACRLRCVYPRLHSCTYYGDGAVLAGCRARGGQPARRSGGSVGVGGDGGDGGDVGRMGGGRTAAAAATAASAPHAAFLNAATALLASVQARLEAEPDSLHACALPVARVAVLEKLGGCKAGCGNATRRRRRQRQRQSRRSPQRPREQAAPQLRMPRPAPAPPPALVLVPPLLPATQGRSLLPFELELVTVLGMDKPVSGQRLSLAALLRFLSERVTAVVHSCWATAATLVIPPPTVVGPP</sequence>
<accession>A0ACC3CH65</accession>
<protein>
    <submittedName>
        <fullName evidence="1">Uncharacterized protein</fullName>
    </submittedName>
</protein>
<proteinExistence type="predicted"/>
<name>A0ACC3CH65_PYRYE</name>
<organism evidence="1 2">
    <name type="scientific">Pyropia yezoensis</name>
    <name type="common">Susabi-nori</name>
    <name type="synonym">Porphyra yezoensis</name>
    <dbReference type="NCBI Taxonomy" id="2788"/>
    <lineage>
        <taxon>Eukaryota</taxon>
        <taxon>Rhodophyta</taxon>
        <taxon>Bangiophyceae</taxon>
        <taxon>Bangiales</taxon>
        <taxon>Bangiaceae</taxon>
        <taxon>Pyropia</taxon>
    </lineage>
</organism>
<evidence type="ECO:0000313" key="2">
    <source>
        <dbReference type="Proteomes" id="UP000798662"/>
    </source>
</evidence>
<keyword evidence="2" id="KW-1185">Reference proteome</keyword>